<evidence type="ECO:0008006" key="3">
    <source>
        <dbReference type="Google" id="ProtNLM"/>
    </source>
</evidence>
<reference evidence="1 2" key="1">
    <citation type="submission" date="2019-10" db="EMBL/GenBank/DDBJ databases">
        <title>A soil myxobacterium in the family Polyangiaceae.</title>
        <authorList>
            <person name="Li Y."/>
            <person name="Wang J."/>
        </authorList>
    </citation>
    <scope>NUCLEOTIDE SEQUENCE [LARGE SCALE GENOMIC DNA]</scope>
    <source>
        <strain evidence="1 2">DSM 14734</strain>
    </source>
</reference>
<comment type="caution">
    <text evidence="1">The sequence shown here is derived from an EMBL/GenBank/DDBJ whole genome shotgun (WGS) entry which is preliminary data.</text>
</comment>
<dbReference type="EMBL" id="WJIE01000003">
    <property type="protein sequence ID" value="MRG92779.1"/>
    <property type="molecule type" value="Genomic_DNA"/>
</dbReference>
<dbReference type="AlphaFoldDB" id="A0A6N7PLI3"/>
<evidence type="ECO:0000313" key="2">
    <source>
        <dbReference type="Proteomes" id="UP000440224"/>
    </source>
</evidence>
<gene>
    <name evidence="1" type="ORF">GF068_12690</name>
</gene>
<sequence length="167" mass="17598">MGLLEGSIGRVATLLLFAPGCNNGPAPEPPPTLAAAPPPLPASEPLVAPAKVDEQNYSLSMQSSGGYKAGEQGFVEVVLVPKGEFHCNQEYPYKMKLGAPPAGVTYPAPMVRADGMTLSAERAVMRVPFVAQNAGDARVAGKFYFSVCTSEQCVIDNRDLAMTVKVE</sequence>
<organism evidence="1 2">
    <name type="scientific">Polyangium spumosum</name>
    <dbReference type="NCBI Taxonomy" id="889282"/>
    <lineage>
        <taxon>Bacteria</taxon>
        <taxon>Pseudomonadati</taxon>
        <taxon>Myxococcota</taxon>
        <taxon>Polyangia</taxon>
        <taxon>Polyangiales</taxon>
        <taxon>Polyangiaceae</taxon>
        <taxon>Polyangium</taxon>
    </lineage>
</organism>
<dbReference type="OrthoDB" id="5520012at2"/>
<accession>A0A6N7PLI3</accession>
<keyword evidence="2" id="KW-1185">Reference proteome</keyword>
<dbReference type="RefSeq" id="WP_153819614.1">
    <property type="nucleotide sequence ID" value="NZ_WJIE01000003.1"/>
</dbReference>
<proteinExistence type="predicted"/>
<protein>
    <recommendedName>
        <fullName evidence="3">Thiol:disulfide interchange protein DsbD N-terminal domain-containing protein</fullName>
    </recommendedName>
</protein>
<evidence type="ECO:0000313" key="1">
    <source>
        <dbReference type="EMBL" id="MRG92779.1"/>
    </source>
</evidence>
<name>A0A6N7PLI3_9BACT</name>
<dbReference type="Proteomes" id="UP000440224">
    <property type="component" value="Unassembled WGS sequence"/>
</dbReference>